<dbReference type="EMBL" id="CM035431">
    <property type="protein sequence ID" value="KAH7296632.1"/>
    <property type="molecule type" value="Genomic_DNA"/>
</dbReference>
<dbReference type="Pfam" id="PF10294">
    <property type="entry name" value="Methyltransf_16"/>
    <property type="match status" value="1"/>
</dbReference>
<sequence length="344" mass="38556">MEDRFNTPHTDKIELDFLDMRLQLAQDPNSKHLGTTVWDSSMVFVKFLEQNCKKGEFSHSRLVGKRVIELGAGCGLSGLGMALLGCHVIATDQVEVLPLLMRNVERNMARAKHSPSQNPYLGSLGTIEVMELNWGDEDQIKALKPPFDYIIGSDIVYKEQLLDPLVSTLIGLAGPKSTIILANEYRSSTVHEKMLQLWKENFHMKIIPRSKMDPVYQHECIQLFVLRPKVDSSTSTIKQSMDHAVRGRASRGTEIITENNITYGPNSAELDGATKMMPLSISDDANIHDTQESEGLYNEPTSVDDISIHEQREAEGGRLNDWEMRRIGSMAARLLQNISCGDSE</sequence>
<dbReference type="CDD" id="cd02440">
    <property type="entry name" value="AdoMet_MTases"/>
    <property type="match status" value="1"/>
</dbReference>
<reference evidence="1" key="1">
    <citation type="submission" date="2021-08" db="EMBL/GenBank/DDBJ databases">
        <title>WGS assembly of Ceratopteris richardii.</title>
        <authorList>
            <person name="Marchant D.B."/>
            <person name="Chen G."/>
            <person name="Jenkins J."/>
            <person name="Shu S."/>
            <person name="Leebens-Mack J."/>
            <person name="Grimwood J."/>
            <person name="Schmutz J."/>
            <person name="Soltis P."/>
            <person name="Soltis D."/>
            <person name="Chen Z.-H."/>
        </authorList>
    </citation>
    <scope>NUCLEOTIDE SEQUENCE</scope>
    <source>
        <strain evidence="1">Whitten #5841</strain>
        <tissue evidence="1">Leaf</tissue>
    </source>
</reference>
<proteinExistence type="predicted"/>
<evidence type="ECO:0000313" key="2">
    <source>
        <dbReference type="Proteomes" id="UP000825935"/>
    </source>
</evidence>
<dbReference type="OMA" id="MLQMWKS"/>
<dbReference type="EMBL" id="CM035431">
    <property type="protein sequence ID" value="KAH7296631.1"/>
    <property type="molecule type" value="Genomic_DNA"/>
</dbReference>
<dbReference type="AlphaFoldDB" id="A0A8T2RL05"/>
<dbReference type="OrthoDB" id="413520at2759"/>
<evidence type="ECO:0000313" key="1">
    <source>
        <dbReference type="EMBL" id="KAH7296631.1"/>
    </source>
</evidence>
<dbReference type="InterPro" id="IPR029063">
    <property type="entry name" value="SAM-dependent_MTases_sf"/>
</dbReference>
<accession>A0A8T2RL05</accession>
<dbReference type="Proteomes" id="UP000825935">
    <property type="component" value="Chromosome 26"/>
</dbReference>
<organism evidence="1 2">
    <name type="scientific">Ceratopteris richardii</name>
    <name type="common">Triangle waterfern</name>
    <dbReference type="NCBI Taxonomy" id="49495"/>
    <lineage>
        <taxon>Eukaryota</taxon>
        <taxon>Viridiplantae</taxon>
        <taxon>Streptophyta</taxon>
        <taxon>Embryophyta</taxon>
        <taxon>Tracheophyta</taxon>
        <taxon>Polypodiopsida</taxon>
        <taxon>Polypodiidae</taxon>
        <taxon>Polypodiales</taxon>
        <taxon>Pteridineae</taxon>
        <taxon>Pteridaceae</taxon>
        <taxon>Parkerioideae</taxon>
        <taxon>Ceratopteris</taxon>
    </lineage>
</organism>
<keyword evidence="2" id="KW-1185">Reference proteome</keyword>
<dbReference type="PANTHER" id="PTHR14614:SF98">
    <property type="entry name" value="S-ADENOSYL-L-METHIONINE-DEPENDENT METHYLTRANSFERASES SUPERFAMILY PROTEIN"/>
    <property type="match status" value="1"/>
</dbReference>
<protein>
    <submittedName>
        <fullName evidence="1">Uncharacterized protein</fullName>
    </submittedName>
</protein>
<dbReference type="EMBL" id="CM035431">
    <property type="protein sequence ID" value="KAH7296630.1"/>
    <property type="molecule type" value="Genomic_DNA"/>
</dbReference>
<dbReference type="SUPFAM" id="SSF53335">
    <property type="entry name" value="S-adenosyl-L-methionine-dependent methyltransferases"/>
    <property type="match status" value="1"/>
</dbReference>
<comment type="caution">
    <text evidence="1">The sequence shown here is derived from an EMBL/GenBank/DDBJ whole genome shotgun (WGS) entry which is preliminary data.</text>
</comment>
<dbReference type="InterPro" id="IPR019410">
    <property type="entry name" value="Methyltransf_16"/>
</dbReference>
<dbReference type="PANTHER" id="PTHR14614">
    <property type="entry name" value="HEPATOCELLULAR CARCINOMA-ASSOCIATED ANTIGEN"/>
    <property type="match status" value="1"/>
</dbReference>
<name>A0A8T2RL05_CERRI</name>
<gene>
    <name evidence="1" type="ORF">KP509_26G031500</name>
</gene>
<dbReference type="Gene3D" id="3.40.50.150">
    <property type="entry name" value="Vaccinia Virus protein VP39"/>
    <property type="match status" value="1"/>
</dbReference>